<dbReference type="CDD" id="cd06414">
    <property type="entry name" value="GH25_LytC-like"/>
    <property type="match status" value="1"/>
</dbReference>
<dbReference type="Proteomes" id="UP001300604">
    <property type="component" value="Chromosome"/>
</dbReference>
<evidence type="ECO:0000256" key="3">
    <source>
        <dbReference type="SAM" id="SignalP"/>
    </source>
</evidence>
<dbReference type="GO" id="GO:0003796">
    <property type="term" value="F:lysozyme activity"/>
    <property type="evidence" value="ECO:0007669"/>
    <property type="project" value="InterPro"/>
</dbReference>
<comment type="similarity">
    <text evidence="1">Belongs to the glycosyl hydrolase 25 family.</text>
</comment>
<gene>
    <name evidence="4" type="ORF">PXC00_11275</name>
</gene>
<dbReference type="GO" id="GO:0009253">
    <property type="term" value="P:peptidoglycan catabolic process"/>
    <property type="evidence" value="ECO:0007669"/>
    <property type="project" value="InterPro"/>
</dbReference>
<proteinExistence type="inferred from homology"/>
<feature type="signal peptide" evidence="3">
    <location>
        <begin position="1"/>
        <end position="27"/>
    </location>
</feature>
<keyword evidence="3" id="KW-0732">Signal</keyword>
<dbReference type="AlphaFoldDB" id="A0AA97H313"/>
<evidence type="ECO:0000313" key="4">
    <source>
        <dbReference type="EMBL" id="WOC31773.1"/>
    </source>
</evidence>
<dbReference type="Pfam" id="PF01183">
    <property type="entry name" value="Glyco_hydro_25"/>
    <property type="match status" value="1"/>
</dbReference>
<feature type="compositionally biased region" description="Polar residues" evidence="2">
    <location>
        <begin position="488"/>
        <end position="507"/>
    </location>
</feature>
<dbReference type="PROSITE" id="PS51904">
    <property type="entry name" value="GLYCOSYL_HYDROL_F25_2"/>
    <property type="match status" value="1"/>
</dbReference>
<evidence type="ECO:0000256" key="1">
    <source>
        <dbReference type="ARBA" id="ARBA00010646"/>
    </source>
</evidence>
<accession>A0AA97H313</accession>
<organism evidence="4 5">
    <name type="scientific">Caproicibacterium argilliputei</name>
    <dbReference type="NCBI Taxonomy" id="3030016"/>
    <lineage>
        <taxon>Bacteria</taxon>
        <taxon>Bacillati</taxon>
        <taxon>Bacillota</taxon>
        <taxon>Clostridia</taxon>
        <taxon>Eubacteriales</taxon>
        <taxon>Oscillospiraceae</taxon>
        <taxon>Caproicibacterium</taxon>
    </lineage>
</organism>
<evidence type="ECO:0000313" key="5">
    <source>
        <dbReference type="Proteomes" id="UP001300604"/>
    </source>
</evidence>
<reference evidence="4" key="1">
    <citation type="submission" date="2023-09" db="EMBL/GenBank/DDBJ databases">
        <authorList>
            <person name="Zeng C."/>
        </authorList>
    </citation>
    <scope>NUCLEOTIDE SEQUENCE</scope>
    <source>
        <strain evidence="4">ZCY20-5</strain>
    </source>
</reference>
<reference evidence="4" key="2">
    <citation type="submission" date="2024-06" db="EMBL/GenBank/DDBJ databases">
        <title>Caproicibacterium argilliputei sp. nov, a novel caproic acid producing anaerobic bacterium isolated from pit mud.</title>
        <authorList>
            <person name="Xia S."/>
        </authorList>
    </citation>
    <scope>NUCLEOTIDE SEQUENCE</scope>
    <source>
        <strain evidence="4">ZCY20-5</strain>
    </source>
</reference>
<dbReference type="EMBL" id="CP135996">
    <property type="protein sequence ID" value="WOC31773.1"/>
    <property type="molecule type" value="Genomic_DNA"/>
</dbReference>
<dbReference type="InterPro" id="IPR002053">
    <property type="entry name" value="Glyco_hydro_25"/>
</dbReference>
<dbReference type="Gene3D" id="3.20.20.80">
    <property type="entry name" value="Glycosidases"/>
    <property type="match status" value="1"/>
</dbReference>
<dbReference type="GO" id="GO:0016998">
    <property type="term" value="P:cell wall macromolecule catabolic process"/>
    <property type="evidence" value="ECO:0007669"/>
    <property type="project" value="InterPro"/>
</dbReference>
<protein>
    <submittedName>
        <fullName evidence="4">Glycoside hydrolase family 25 protein</fullName>
    </submittedName>
</protein>
<keyword evidence="5" id="KW-1185">Reference proteome</keyword>
<dbReference type="SUPFAM" id="SSF51445">
    <property type="entry name" value="(Trans)glycosidases"/>
    <property type="match status" value="1"/>
</dbReference>
<sequence>MNKTLKSLTAAVLTVGMLFAFTPCAYAATYAHPTSITGVTVSGHPLTEQELSKGSYLINLVKGHTVFFDVTSSKPVNFTSGNSSCAVTGTTWSYNRSSKTTRYTITGTGKVGQTCGLYLDKNRIFQAQIIDQPTSNPFVSDTNQPMTLKIGQSYTFKITLKNSHSNATFQCGTGSVFSTYAPPGTTDKDGNKVYLYKITAQKAGGSGIYVVVDGVSYSVFAANAIKTTNTAAALPVSSPYRFTPTVSSESSSLSYKKGIDVSEWQKNIDWETVKKSGVDFVMLRAGYGSNNLDAYFERNITECNRLGIPVGVYWFSYATNATEAAEEAQDCLNALQGHTVEYPVCYDLEYDTVRYAQKAAHVKIDKALATSMAKAFCSTIEENQYYAMNYANSDYIKNYFDMEQLGTYDLWYAHFCSSVQADGTVSDALNTAYAPMWQYTSSGSVGGISGSVDMDVTSLDYAEIIRSTGLNHLSDISADIDEADDSSTTLRSSASNRLRRGGQTTYSLPADNDRSTPAPGRMSQPNYQG</sequence>
<name>A0AA97H313_9FIRM</name>
<dbReference type="KEGG" id="carl:PXC00_11275"/>
<keyword evidence="4" id="KW-0378">Hydrolase</keyword>
<dbReference type="RefSeq" id="WP_316934971.1">
    <property type="nucleotide sequence ID" value="NZ_CP135996.1"/>
</dbReference>
<dbReference type="InterPro" id="IPR017853">
    <property type="entry name" value="GH"/>
</dbReference>
<evidence type="ECO:0000256" key="2">
    <source>
        <dbReference type="SAM" id="MobiDB-lite"/>
    </source>
</evidence>
<feature type="chain" id="PRO_5041716205" evidence="3">
    <location>
        <begin position="28"/>
        <end position="529"/>
    </location>
</feature>
<dbReference type="PANTHER" id="PTHR34135:SF2">
    <property type="entry name" value="LYSOZYME"/>
    <property type="match status" value="1"/>
</dbReference>
<feature type="region of interest" description="Disordered" evidence="2">
    <location>
        <begin position="484"/>
        <end position="529"/>
    </location>
</feature>
<dbReference type="PANTHER" id="PTHR34135">
    <property type="entry name" value="LYSOZYME"/>
    <property type="match status" value="1"/>
</dbReference>
<dbReference type="GO" id="GO:0016052">
    <property type="term" value="P:carbohydrate catabolic process"/>
    <property type="evidence" value="ECO:0007669"/>
    <property type="project" value="TreeGrafter"/>
</dbReference>